<evidence type="ECO:0008006" key="3">
    <source>
        <dbReference type="Google" id="ProtNLM"/>
    </source>
</evidence>
<dbReference type="RefSeq" id="WP_011643861.1">
    <property type="nucleotide sequence ID" value="NC_008347.1"/>
</dbReference>
<protein>
    <recommendedName>
        <fullName evidence="3">DUF2145 domain-containing protein</fullName>
    </recommendedName>
</protein>
<name>Q0ANC1_MARMM</name>
<dbReference type="KEGG" id="mmr:Mmar10_1924"/>
<reference evidence="1 2" key="1">
    <citation type="submission" date="2006-08" db="EMBL/GenBank/DDBJ databases">
        <title>Complete sequence of Maricaulis maris MCS10.</title>
        <authorList>
            <consortium name="US DOE Joint Genome Institute"/>
            <person name="Copeland A."/>
            <person name="Lucas S."/>
            <person name="Lapidus A."/>
            <person name="Barry K."/>
            <person name="Detter J.C."/>
            <person name="Glavina del Rio T."/>
            <person name="Hammon N."/>
            <person name="Israni S."/>
            <person name="Dalin E."/>
            <person name="Tice H."/>
            <person name="Pitluck S."/>
            <person name="Saunders E."/>
            <person name="Brettin T."/>
            <person name="Bruce D."/>
            <person name="Han C."/>
            <person name="Tapia R."/>
            <person name="Gilna P."/>
            <person name="Schmutz J."/>
            <person name="Larimer F."/>
            <person name="Land M."/>
            <person name="Hauser L."/>
            <person name="Kyrpides N."/>
            <person name="Mikhailova N."/>
            <person name="Viollier P."/>
            <person name="Stephens C."/>
            <person name="Richardson P."/>
        </authorList>
    </citation>
    <scope>NUCLEOTIDE SEQUENCE [LARGE SCALE GENOMIC DNA]</scope>
    <source>
        <strain evidence="1 2">MCS10</strain>
    </source>
</reference>
<dbReference type="Pfam" id="PF09916">
    <property type="entry name" value="DUF2145"/>
    <property type="match status" value="1"/>
</dbReference>
<evidence type="ECO:0000313" key="2">
    <source>
        <dbReference type="Proteomes" id="UP000001964"/>
    </source>
</evidence>
<dbReference type="AlphaFoldDB" id="Q0ANC1"/>
<dbReference type="eggNOG" id="COG4727">
    <property type="taxonomic scope" value="Bacteria"/>
</dbReference>
<organism evidence="1 2">
    <name type="scientific">Maricaulis maris (strain MCS10)</name>
    <name type="common">Caulobacter maris</name>
    <dbReference type="NCBI Taxonomy" id="394221"/>
    <lineage>
        <taxon>Bacteria</taxon>
        <taxon>Pseudomonadati</taxon>
        <taxon>Pseudomonadota</taxon>
        <taxon>Alphaproteobacteria</taxon>
        <taxon>Maricaulales</taxon>
        <taxon>Maricaulaceae</taxon>
        <taxon>Maricaulis</taxon>
    </lineage>
</organism>
<gene>
    <name evidence="1" type="ordered locus">Mmar10_1924</name>
</gene>
<keyword evidence="2" id="KW-1185">Reference proteome</keyword>
<dbReference type="InterPro" id="IPR014547">
    <property type="entry name" value="UCP028477"/>
</dbReference>
<dbReference type="EMBL" id="CP000449">
    <property type="protein sequence ID" value="ABI66216.1"/>
    <property type="molecule type" value="Genomic_DNA"/>
</dbReference>
<dbReference type="Proteomes" id="UP000001964">
    <property type="component" value="Chromosome"/>
</dbReference>
<dbReference type="HOGENOM" id="CLU_1041573_0_0_5"/>
<proteinExistence type="predicted"/>
<accession>Q0ANC1</accession>
<sequence precursor="true">MRHTLTALSVLVLTGFIALPGAEAGSGALPISPFAIEDSADFSKQIERDLAARGARVALVFRTGRYREDLPEGVRYTHGAFWVWSEIELADGTRTHGYAVHNLYHHADETRLSYLAQDWPLNFTRGDVVGEVGVILPSPEMQRRLWMMLASETDEALHQPDYSLLSNPHDPRYQNCNEYLLDVVAAAAWETTDREQIKANLTAWFEPAPIRTGLFERLLGPSVDDRIRLEDQRGTIRTTTFSALARFMSEHQLSSEAYEIRAAFLDTPRDPLPAG</sequence>
<evidence type="ECO:0000313" key="1">
    <source>
        <dbReference type="EMBL" id="ABI66216.1"/>
    </source>
</evidence>
<dbReference type="STRING" id="394221.Mmar10_1924"/>
<dbReference type="OrthoDB" id="8893883at2"/>